<sequence>MVALERQPEPSRPMAGSTRRSTSPLTQLLSSCKVRRAEADGEERMLVTVSWMGSLIWEVRVVMNVHETVSGLLRQLWRRLLRKVATSPPTIALSTQLLSPQSR</sequence>
<dbReference type="PROSITE" id="PS51257">
    <property type="entry name" value="PROKAR_LIPOPROTEIN"/>
    <property type="match status" value="1"/>
</dbReference>
<dbReference type="EMBL" id="CM035422">
    <property type="protein sequence ID" value="KAH7373547.1"/>
    <property type="molecule type" value="Genomic_DNA"/>
</dbReference>
<protein>
    <submittedName>
        <fullName evidence="2">Uncharacterized protein</fullName>
    </submittedName>
</protein>
<reference evidence="2" key="1">
    <citation type="submission" date="2021-08" db="EMBL/GenBank/DDBJ databases">
        <title>WGS assembly of Ceratopteris richardii.</title>
        <authorList>
            <person name="Marchant D.B."/>
            <person name="Chen G."/>
            <person name="Jenkins J."/>
            <person name="Shu S."/>
            <person name="Leebens-Mack J."/>
            <person name="Grimwood J."/>
            <person name="Schmutz J."/>
            <person name="Soltis P."/>
            <person name="Soltis D."/>
            <person name="Chen Z.-H."/>
        </authorList>
    </citation>
    <scope>NUCLEOTIDE SEQUENCE</scope>
    <source>
        <strain evidence="2">Whitten #5841</strain>
        <tissue evidence="2">Leaf</tissue>
    </source>
</reference>
<proteinExistence type="predicted"/>
<evidence type="ECO:0000313" key="2">
    <source>
        <dbReference type="EMBL" id="KAH7373547.1"/>
    </source>
</evidence>
<evidence type="ECO:0000256" key="1">
    <source>
        <dbReference type="SAM" id="MobiDB-lite"/>
    </source>
</evidence>
<evidence type="ECO:0000313" key="3">
    <source>
        <dbReference type="Proteomes" id="UP000825935"/>
    </source>
</evidence>
<keyword evidence="3" id="KW-1185">Reference proteome</keyword>
<feature type="compositionally biased region" description="Polar residues" evidence="1">
    <location>
        <begin position="18"/>
        <end position="27"/>
    </location>
</feature>
<accession>A0A8T2SYA5</accession>
<organism evidence="2 3">
    <name type="scientific">Ceratopteris richardii</name>
    <name type="common">Triangle waterfern</name>
    <dbReference type="NCBI Taxonomy" id="49495"/>
    <lineage>
        <taxon>Eukaryota</taxon>
        <taxon>Viridiplantae</taxon>
        <taxon>Streptophyta</taxon>
        <taxon>Embryophyta</taxon>
        <taxon>Tracheophyta</taxon>
        <taxon>Polypodiopsida</taxon>
        <taxon>Polypodiidae</taxon>
        <taxon>Polypodiales</taxon>
        <taxon>Pteridineae</taxon>
        <taxon>Pteridaceae</taxon>
        <taxon>Parkerioideae</taxon>
        <taxon>Ceratopteris</taxon>
    </lineage>
</organism>
<dbReference type="Proteomes" id="UP000825935">
    <property type="component" value="Chromosome 17"/>
</dbReference>
<comment type="caution">
    <text evidence="2">The sequence shown here is derived from an EMBL/GenBank/DDBJ whole genome shotgun (WGS) entry which is preliminary data.</text>
</comment>
<dbReference type="AlphaFoldDB" id="A0A8T2SYA5"/>
<name>A0A8T2SYA5_CERRI</name>
<feature type="region of interest" description="Disordered" evidence="1">
    <location>
        <begin position="1"/>
        <end position="27"/>
    </location>
</feature>
<gene>
    <name evidence="2" type="ORF">KP509_17G061800</name>
</gene>